<dbReference type="GO" id="GO:0006508">
    <property type="term" value="P:proteolysis"/>
    <property type="evidence" value="ECO:0007669"/>
    <property type="project" value="InterPro"/>
</dbReference>
<organism evidence="2 3">
    <name type="scientific">Paenibacillus amylolyticus</name>
    <dbReference type="NCBI Taxonomy" id="1451"/>
    <lineage>
        <taxon>Bacteria</taxon>
        <taxon>Bacillati</taxon>
        <taxon>Bacillota</taxon>
        <taxon>Bacilli</taxon>
        <taxon>Bacillales</taxon>
        <taxon>Paenibacillaceae</taxon>
        <taxon>Paenibacillus</taxon>
    </lineage>
</organism>
<dbReference type="InterPro" id="IPR036388">
    <property type="entry name" value="WH-like_DNA-bd_sf"/>
</dbReference>
<evidence type="ECO:0000313" key="2">
    <source>
        <dbReference type="EMBL" id="OMF17026.1"/>
    </source>
</evidence>
<dbReference type="PANTHER" id="PTHR33516:SF2">
    <property type="entry name" value="LEXA REPRESSOR-RELATED"/>
    <property type="match status" value="1"/>
</dbReference>
<reference evidence="2 3" key="1">
    <citation type="submission" date="2016-11" db="EMBL/GenBank/DDBJ databases">
        <title>Paenibacillus species isolates.</title>
        <authorList>
            <person name="Beno S.M."/>
        </authorList>
    </citation>
    <scope>NUCLEOTIDE SEQUENCE [LARGE SCALE GENOMIC DNA]</scope>
    <source>
        <strain evidence="2 3">FSL H8-0246</strain>
    </source>
</reference>
<proteinExistence type="predicted"/>
<dbReference type="InterPro" id="IPR050077">
    <property type="entry name" value="LexA_repressor"/>
</dbReference>
<dbReference type="AlphaFoldDB" id="A0A1R1C4I9"/>
<dbReference type="GO" id="GO:0004252">
    <property type="term" value="F:serine-type endopeptidase activity"/>
    <property type="evidence" value="ECO:0007669"/>
    <property type="project" value="InterPro"/>
</dbReference>
<feature type="domain" description="LexA repressor DNA-binding" evidence="1">
    <location>
        <begin position="9"/>
        <end position="72"/>
    </location>
</feature>
<dbReference type="PANTHER" id="PTHR33516">
    <property type="entry name" value="LEXA REPRESSOR"/>
    <property type="match status" value="1"/>
</dbReference>
<comment type="caution">
    <text evidence="2">The sequence shown here is derived from an EMBL/GenBank/DDBJ whole genome shotgun (WGS) entry which is preliminary data.</text>
</comment>
<dbReference type="InterPro" id="IPR036390">
    <property type="entry name" value="WH_DNA-bd_sf"/>
</dbReference>
<dbReference type="SUPFAM" id="SSF46785">
    <property type="entry name" value="Winged helix' DNA-binding domain"/>
    <property type="match status" value="1"/>
</dbReference>
<dbReference type="InterPro" id="IPR006199">
    <property type="entry name" value="LexA_DNA-bd_dom"/>
</dbReference>
<sequence>MTTEATLEKTLIRRQKEVYDYIRLFIEDNGYAPTIRETAEALMLSSSSTIHSHINTLIRKGYLTHTAGGVRTLALTKKGKRPKVVTQAGIMRWISDQGIDETHDATVYNLLSDLQDGIQTGRIC</sequence>
<protein>
    <recommendedName>
        <fullName evidence="1">LexA repressor DNA-binding domain-containing protein</fullName>
    </recommendedName>
</protein>
<accession>A0A1R1C4I9</accession>
<name>A0A1R1C4I9_PAEAM</name>
<evidence type="ECO:0000259" key="1">
    <source>
        <dbReference type="Pfam" id="PF01726"/>
    </source>
</evidence>
<dbReference type="Gene3D" id="1.10.10.10">
    <property type="entry name" value="Winged helix-like DNA-binding domain superfamily/Winged helix DNA-binding domain"/>
    <property type="match status" value="1"/>
</dbReference>
<dbReference type="Pfam" id="PF01726">
    <property type="entry name" value="LexA_DNA_bind"/>
    <property type="match status" value="1"/>
</dbReference>
<gene>
    <name evidence="2" type="ORF">BK131_03360</name>
</gene>
<dbReference type="RefSeq" id="WP_076330427.1">
    <property type="nucleotide sequence ID" value="NZ_MRTJ01000001.1"/>
</dbReference>
<evidence type="ECO:0000313" key="3">
    <source>
        <dbReference type="Proteomes" id="UP000187134"/>
    </source>
</evidence>
<dbReference type="EMBL" id="MRTJ01000001">
    <property type="protein sequence ID" value="OMF17026.1"/>
    <property type="molecule type" value="Genomic_DNA"/>
</dbReference>
<dbReference type="Proteomes" id="UP000187134">
    <property type="component" value="Unassembled WGS sequence"/>
</dbReference>